<comment type="subcellular location">
    <subcellularLocation>
        <location evidence="1">Nucleus</location>
    </subcellularLocation>
</comment>
<evidence type="ECO:0000256" key="7">
    <source>
        <dbReference type="ARBA" id="ARBA00023242"/>
    </source>
</evidence>
<sequence length="208" mass="24628">MINRKLKRNGYRTFEELFKDFMQVFDNACEYNMESSDIFIAAQKLQNLTIRRARELQPSLDLSLYDKKFKPHQPHPTPPPPQIRLPKTPRTPKVDPETDSDDKETPPPSEKKKIRSQKRMRPISTGMTAEHVASPGRPGRKSMDELMLRYRLKLVYFWDLIYNYKDGMYWPAGAFMELPSAREYPDYYEVIKNPIDLKTIREKIENNK</sequence>
<gene>
    <name evidence="11" type="ORF">CGOC_LOCUS6920</name>
</gene>
<feature type="compositionally biased region" description="Pro residues" evidence="9">
    <location>
        <begin position="74"/>
        <end position="83"/>
    </location>
</feature>
<dbReference type="GO" id="GO:0016586">
    <property type="term" value="C:RSC-type complex"/>
    <property type="evidence" value="ECO:0007669"/>
    <property type="project" value="InterPro"/>
</dbReference>
<evidence type="ECO:0000256" key="3">
    <source>
        <dbReference type="ARBA" id="ARBA00022853"/>
    </source>
</evidence>
<keyword evidence="7" id="KW-0539">Nucleus</keyword>
<proteinExistence type="predicted"/>
<evidence type="ECO:0000256" key="4">
    <source>
        <dbReference type="ARBA" id="ARBA00023015"/>
    </source>
</evidence>
<dbReference type="Proteomes" id="UP000271889">
    <property type="component" value="Unassembled WGS sequence"/>
</dbReference>
<dbReference type="PANTHER" id="PTHR16062:SF22">
    <property type="entry name" value="HISTONE-LYSINE N-METHYLTRANSFERASE ASH1L"/>
    <property type="match status" value="1"/>
</dbReference>
<keyword evidence="2" id="KW-0677">Repeat</keyword>
<keyword evidence="3" id="KW-0156">Chromatin regulator</keyword>
<dbReference type="PANTHER" id="PTHR16062">
    <property type="entry name" value="SWI/SNF-RELATED"/>
    <property type="match status" value="1"/>
</dbReference>
<evidence type="ECO:0000256" key="9">
    <source>
        <dbReference type="SAM" id="MobiDB-lite"/>
    </source>
</evidence>
<feature type="non-terminal residue" evidence="11">
    <location>
        <position position="208"/>
    </location>
</feature>
<dbReference type="AlphaFoldDB" id="A0A3P6SBG4"/>
<reference evidence="11 12" key="1">
    <citation type="submission" date="2018-11" db="EMBL/GenBank/DDBJ databases">
        <authorList>
            <consortium name="Pathogen Informatics"/>
        </authorList>
    </citation>
    <scope>NUCLEOTIDE SEQUENCE [LARGE SCALE GENOMIC DNA]</scope>
</reference>
<evidence type="ECO:0000256" key="5">
    <source>
        <dbReference type="ARBA" id="ARBA00023117"/>
    </source>
</evidence>
<dbReference type="InterPro" id="IPR001487">
    <property type="entry name" value="Bromodomain"/>
</dbReference>
<keyword evidence="4" id="KW-0805">Transcription regulation</keyword>
<dbReference type="Pfam" id="PF00439">
    <property type="entry name" value="Bromodomain"/>
    <property type="match status" value="2"/>
</dbReference>
<feature type="domain" description="Bromo" evidence="10">
    <location>
        <begin position="1"/>
        <end position="39"/>
    </location>
</feature>
<evidence type="ECO:0000256" key="6">
    <source>
        <dbReference type="ARBA" id="ARBA00023163"/>
    </source>
</evidence>
<keyword evidence="5 8" id="KW-0103">Bromodomain</keyword>
<dbReference type="SUPFAM" id="SSF47370">
    <property type="entry name" value="Bromodomain"/>
    <property type="match status" value="2"/>
</dbReference>
<keyword evidence="6" id="KW-0804">Transcription</keyword>
<dbReference type="Gene3D" id="1.20.920.10">
    <property type="entry name" value="Bromodomain-like"/>
    <property type="match status" value="2"/>
</dbReference>
<dbReference type="PRINTS" id="PR00503">
    <property type="entry name" value="BROMODOMAIN"/>
</dbReference>
<evidence type="ECO:0000256" key="8">
    <source>
        <dbReference type="PROSITE-ProRule" id="PRU00035"/>
    </source>
</evidence>
<keyword evidence="12" id="KW-1185">Reference proteome</keyword>
<evidence type="ECO:0000259" key="10">
    <source>
        <dbReference type="PROSITE" id="PS50014"/>
    </source>
</evidence>
<evidence type="ECO:0000256" key="1">
    <source>
        <dbReference type="ARBA" id="ARBA00004123"/>
    </source>
</evidence>
<dbReference type="OrthoDB" id="784962at2759"/>
<dbReference type="PROSITE" id="PS50014">
    <property type="entry name" value="BROMODOMAIN_2"/>
    <property type="match status" value="2"/>
</dbReference>
<protein>
    <recommendedName>
        <fullName evidence="10">Bromo domain-containing protein</fullName>
    </recommendedName>
</protein>
<feature type="region of interest" description="Disordered" evidence="9">
    <location>
        <begin position="67"/>
        <end position="139"/>
    </location>
</feature>
<organism evidence="11 12">
    <name type="scientific">Cylicostephanus goldi</name>
    <name type="common">Nematode worm</name>
    <dbReference type="NCBI Taxonomy" id="71465"/>
    <lineage>
        <taxon>Eukaryota</taxon>
        <taxon>Metazoa</taxon>
        <taxon>Ecdysozoa</taxon>
        <taxon>Nematoda</taxon>
        <taxon>Chromadorea</taxon>
        <taxon>Rhabditida</taxon>
        <taxon>Rhabditina</taxon>
        <taxon>Rhabditomorpha</taxon>
        <taxon>Strongyloidea</taxon>
        <taxon>Strongylidae</taxon>
        <taxon>Cylicostephanus</taxon>
    </lineage>
</organism>
<feature type="domain" description="Bromo" evidence="10">
    <location>
        <begin position="175"/>
        <end position="208"/>
    </location>
</feature>
<dbReference type="EMBL" id="UYRV01023233">
    <property type="protein sequence ID" value="VDK73252.1"/>
    <property type="molecule type" value="Genomic_DNA"/>
</dbReference>
<dbReference type="GO" id="GO:0006368">
    <property type="term" value="P:transcription elongation by RNA polymerase II"/>
    <property type="evidence" value="ECO:0007669"/>
    <property type="project" value="TreeGrafter"/>
</dbReference>
<dbReference type="InterPro" id="IPR036427">
    <property type="entry name" value="Bromodomain-like_sf"/>
</dbReference>
<name>A0A3P6SBG4_CYLGO</name>
<dbReference type="GO" id="GO:0003682">
    <property type="term" value="F:chromatin binding"/>
    <property type="evidence" value="ECO:0007669"/>
    <property type="project" value="TreeGrafter"/>
</dbReference>
<feature type="compositionally biased region" description="Basic residues" evidence="9">
    <location>
        <begin position="112"/>
        <end position="121"/>
    </location>
</feature>
<dbReference type="InterPro" id="IPR037382">
    <property type="entry name" value="Rsc/polybromo"/>
</dbReference>
<dbReference type="GO" id="GO:0006338">
    <property type="term" value="P:chromatin remodeling"/>
    <property type="evidence" value="ECO:0007669"/>
    <property type="project" value="InterPro"/>
</dbReference>
<evidence type="ECO:0000313" key="12">
    <source>
        <dbReference type="Proteomes" id="UP000271889"/>
    </source>
</evidence>
<accession>A0A3P6SBG4</accession>
<evidence type="ECO:0000313" key="11">
    <source>
        <dbReference type="EMBL" id="VDK73252.1"/>
    </source>
</evidence>
<evidence type="ECO:0000256" key="2">
    <source>
        <dbReference type="ARBA" id="ARBA00022737"/>
    </source>
</evidence>